<proteinExistence type="predicted"/>
<dbReference type="Pfam" id="PF07690">
    <property type="entry name" value="MFS_1"/>
    <property type="match status" value="1"/>
</dbReference>
<keyword evidence="2 4" id="KW-1133">Transmembrane helix</keyword>
<accession>B4DC88</accession>
<evidence type="ECO:0000256" key="1">
    <source>
        <dbReference type="ARBA" id="ARBA00022692"/>
    </source>
</evidence>
<name>B4DC88_9BACT</name>
<keyword evidence="6" id="KW-1185">Reference proteome</keyword>
<dbReference type="AlphaFoldDB" id="B4DC88"/>
<feature type="transmembrane region" description="Helical" evidence="4">
    <location>
        <begin position="106"/>
        <end position="129"/>
    </location>
</feature>
<dbReference type="InParanoid" id="B4DC88"/>
<evidence type="ECO:0000256" key="3">
    <source>
        <dbReference type="ARBA" id="ARBA00023136"/>
    </source>
</evidence>
<dbReference type="PANTHER" id="PTHR23518">
    <property type="entry name" value="C-METHYLTRANSFERASE"/>
    <property type="match status" value="1"/>
</dbReference>
<dbReference type="InterPro" id="IPR036259">
    <property type="entry name" value="MFS_trans_sf"/>
</dbReference>
<dbReference type="eggNOG" id="COG2814">
    <property type="taxonomic scope" value="Bacteria"/>
</dbReference>
<gene>
    <name evidence="5" type="ORF">CfE428DRAFT_6529</name>
</gene>
<comment type="caution">
    <text evidence="5">The sequence shown here is derived from an EMBL/GenBank/DDBJ whole genome shotgun (WGS) entry which is preliminary data.</text>
</comment>
<evidence type="ECO:0008006" key="7">
    <source>
        <dbReference type="Google" id="ProtNLM"/>
    </source>
</evidence>
<keyword evidence="1 4" id="KW-0812">Transmembrane</keyword>
<dbReference type="EMBL" id="ABVL01000045">
    <property type="protein sequence ID" value="EDY15965.1"/>
    <property type="molecule type" value="Genomic_DNA"/>
</dbReference>
<feature type="transmembrane region" description="Helical" evidence="4">
    <location>
        <begin position="81"/>
        <end position="100"/>
    </location>
</feature>
<dbReference type="RefSeq" id="WP_006983846.1">
    <property type="nucleotide sequence ID" value="NZ_ABVL01000045.1"/>
</dbReference>
<organism evidence="5 6">
    <name type="scientific">Chthoniobacter flavus Ellin428</name>
    <dbReference type="NCBI Taxonomy" id="497964"/>
    <lineage>
        <taxon>Bacteria</taxon>
        <taxon>Pseudomonadati</taxon>
        <taxon>Verrucomicrobiota</taxon>
        <taxon>Spartobacteria</taxon>
        <taxon>Chthoniobacterales</taxon>
        <taxon>Chthoniobacteraceae</taxon>
        <taxon>Chthoniobacter</taxon>
    </lineage>
</organism>
<dbReference type="InterPro" id="IPR011701">
    <property type="entry name" value="MFS"/>
</dbReference>
<feature type="transmembrane region" description="Helical" evidence="4">
    <location>
        <begin position="48"/>
        <end position="69"/>
    </location>
</feature>
<dbReference type="Gene3D" id="1.20.1250.20">
    <property type="entry name" value="MFS general substrate transporter like domains"/>
    <property type="match status" value="1"/>
</dbReference>
<keyword evidence="3 4" id="KW-0472">Membrane</keyword>
<evidence type="ECO:0000256" key="2">
    <source>
        <dbReference type="ARBA" id="ARBA00022989"/>
    </source>
</evidence>
<dbReference type="SUPFAM" id="SSF103473">
    <property type="entry name" value="MFS general substrate transporter"/>
    <property type="match status" value="1"/>
</dbReference>
<dbReference type="GO" id="GO:0022857">
    <property type="term" value="F:transmembrane transporter activity"/>
    <property type="evidence" value="ECO:0007669"/>
    <property type="project" value="InterPro"/>
</dbReference>
<protein>
    <recommendedName>
        <fullName evidence="7">MFS transporter</fullName>
    </recommendedName>
</protein>
<reference evidence="5 6" key="1">
    <citation type="journal article" date="2011" name="J. Bacteriol.">
        <title>Genome sequence of Chthoniobacter flavus Ellin428, an aerobic heterotrophic soil bacterium.</title>
        <authorList>
            <person name="Kant R."/>
            <person name="van Passel M.W."/>
            <person name="Palva A."/>
            <person name="Lucas S."/>
            <person name="Lapidus A."/>
            <person name="Glavina Del Rio T."/>
            <person name="Dalin E."/>
            <person name="Tice H."/>
            <person name="Bruce D."/>
            <person name="Goodwin L."/>
            <person name="Pitluck S."/>
            <person name="Larimer F.W."/>
            <person name="Land M.L."/>
            <person name="Hauser L."/>
            <person name="Sangwan P."/>
            <person name="de Vos W.M."/>
            <person name="Janssen P.H."/>
            <person name="Smidt H."/>
        </authorList>
    </citation>
    <scope>NUCLEOTIDE SEQUENCE [LARGE SCALE GENOMIC DNA]</scope>
    <source>
        <strain evidence="5 6">Ellin428</strain>
    </source>
</reference>
<sequence>MSSWRQVTQFLALQRNTSLLLAVLVLAGLGERFWLGFAPKYLEALGAGVLIIGLFDALQTLLGALYAYPGGWLTDRWGQRRSLMAFSALSLCGYLLVLFWHHWLALLLGSFLFLAWSGFSLPATFTLIATSLTQHQHTMGVLKPPNL</sequence>
<dbReference type="STRING" id="497964.CfE428DRAFT_6529"/>
<dbReference type="Proteomes" id="UP000005824">
    <property type="component" value="Unassembled WGS sequence"/>
</dbReference>
<evidence type="ECO:0000256" key="4">
    <source>
        <dbReference type="SAM" id="Phobius"/>
    </source>
</evidence>
<evidence type="ECO:0000313" key="5">
    <source>
        <dbReference type="EMBL" id="EDY15965.1"/>
    </source>
</evidence>
<evidence type="ECO:0000313" key="6">
    <source>
        <dbReference type="Proteomes" id="UP000005824"/>
    </source>
</evidence>
<dbReference type="PANTHER" id="PTHR23518:SF2">
    <property type="entry name" value="MAJOR FACILITATOR SUPERFAMILY TRANSPORTER"/>
    <property type="match status" value="1"/>
</dbReference>